<keyword evidence="1 4" id="KW-0328">Glycosyltransferase</keyword>
<keyword evidence="2 4" id="KW-0808">Transferase</keyword>
<evidence type="ECO:0000313" key="4">
    <source>
        <dbReference type="EMBL" id="VYS96871.1"/>
    </source>
</evidence>
<evidence type="ECO:0000259" key="3">
    <source>
        <dbReference type="Pfam" id="PF00535"/>
    </source>
</evidence>
<dbReference type="Gene3D" id="3.90.550.10">
    <property type="entry name" value="Spore Coat Polysaccharide Biosynthesis Protein SpsA, Chain A"/>
    <property type="match status" value="1"/>
</dbReference>
<organism evidence="4">
    <name type="scientific">Blautia glucerasea</name>
    <dbReference type="NCBI Taxonomy" id="536633"/>
    <lineage>
        <taxon>Bacteria</taxon>
        <taxon>Bacillati</taxon>
        <taxon>Bacillota</taxon>
        <taxon>Clostridia</taxon>
        <taxon>Lachnospirales</taxon>
        <taxon>Lachnospiraceae</taxon>
        <taxon>Blautia</taxon>
    </lineage>
</organism>
<dbReference type="InterPro" id="IPR001173">
    <property type="entry name" value="Glyco_trans_2-like"/>
</dbReference>
<dbReference type="Pfam" id="PF00535">
    <property type="entry name" value="Glycos_transf_2"/>
    <property type="match status" value="1"/>
</dbReference>
<dbReference type="PANTHER" id="PTHR22916:SF51">
    <property type="entry name" value="GLYCOSYLTRANSFERASE EPSH-RELATED"/>
    <property type="match status" value="1"/>
</dbReference>
<name>A0A6N2SXC6_9FIRM</name>
<evidence type="ECO:0000256" key="1">
    <source>
        <dbReference type="ARBA" id="ARBA00022676"/>
    </source>
</evidence>
<feature type="domain" description="Glycosyltransferase 2-like" evidence="3">
    <location>
        <begin position="7"/>
        <end position="133"/>
    </location>
</feature>
<accession>A0A6N2SXC6</accession>
<dbReference type="SUPFAM" id="SSF53448">
    <property type="entry name" value="Nucleotide-diphospho-sugar transferases"/>
    <property type="match status" value="1"/>
</dbReference>
<dbReference type="EC" id="2.4.-.-" evidence="4"/>
<dbReference type="InterPro" id="IPR029044">
    <property type="entry name" value="Nucleotide-diphossugar_trans"/>
</dbReference>
<dbReference type="CDD" id="cd00761">
    <property type="entry name" value="Glyco_tranf_GTA_type"/>
    <property type="match status" value="1"/>
</dbReference>
<dbReference type="AlphaFoldDB" id="A0A6N2SXC6"/>
<reference evidence="4" key="1">
    <citation type="submission" date="2019-11" db="EMBL/GenBank/DDBJ databases">
        <authorList>
            <person name="Feng L."/>
        </authorList>
    </citation>
    <scope>NUCLEOTIDE SEQUENCE</scope>
    <source>
        <strain evidence="4">BgluceraseaLFYP119</strain>
    </source>
</reference>
<dbReference type="GO" id="GO:0016757">
    <property type="term" value="F:glycosyltransferase activity"/>
    <property type="evidence" value="ECO:0007669"/>
    <property type="project" value="UniProtKB-KW"/>
</dbReference>
<evidence type="ECO:0000256" key="2">
    <source>
        <dbReference type="ARBA" id="ARBA00022679"/>
    </source>
</evidence>
<dbReference type="RefSeq" id="WP_156353631.1">
    <property type="nucleotide sequence ID" value="NZ_CACRST010000011.1"/>
</dbReference>
<dbReference type="PANTHER" id="PTHR22916">
    <property type="entry name" value="GLYCOSYLTRANSFERASE"/>
    <property type="match status" value="1"/>
</dbReference>
<gene>
    <name evidence="4" type="primary">epsJ_2</name>
    <name evidence="4" type="ORF">BGLFYP119_01297</name>
</gene>
<sequence length="333" mass="39258">MKRPKVSVIVPVYNTEKYLEKCLDSLVNQTLQDIEIIAVNDGSTDKSFNILERYAKRYPQIVKVYHKKNGGQASARNLALDVCTGEYIGFLDSDDFVKNDMYEKMYNLAKEKKADYVACGYTDTYMQNGKMIILKPYVASAVCTETRQLYFDALVSPFLHLYKTEIIQESRIKFPEGLIYEDTAFYLNLIPYIHKVACVEDALAYRLRRQNSTTTTISAERVAHIFPVIENIEIWYQEHNWNAAYEKEKEYFCVRILLGSSMERISRVDNKMQRKELIERTFDFLRKHYPNYRRNAYFKTGIKNRILISLRKWNIGIYIEILRMKSKLGKDYQ</sequence>
<dbReference type="EMBL" id="CACRST010000011">
    <property type="protein sequence ID" value="VYS96871.1"/>
    <property type="molecule type" value="Genomic_DNA"/>
</dbReference>
<protein>
    <submittedName>
        <fullName evidence="4">Putative glycosyltransferase EpsJ</fullName>
        <ecNumber evidence="4">2.4.-.-</ecNumber>
    </submittedName>
</protein>
<proteinExistence type="predicted"/>